<dbReference type="AlphaFoldDB" id="A0A838LAU7"/>
<dbReference type="InterPro" id="IPR024191">
    <property type="entry name" value="Peptidase_M61"/>
</dbReference>
<dbReference type="EMBL" id="JACEIB010000025">
    <property type="protein sequence ID" value="MBA2935266.1"/>
    <property type="molecule type" value="Genomic_DNA"/>
</dbReference>
<dbReference type="Proteomes" id="UP000570166">
    <property type="component" value="Unassembled WGS sequence"/>
</dbReference>
<comment type="caution">
    <text evidence="3">The sequence shown here is derived from an EMBL/GenBank/DDBJ whole genome shotgun (WGS) entry which is preliminary data.</text>
</comment>
<dbReference type="InterPro" id="IPR036034">
    <property type="entry name" value="PDZ_sf"/>
</dbReference>
<keyword evidence="1" id="KW-0732">Signal</keyword>
<dbReference type="InterPro" id="IPR040756">
    <property type="entry name" value="Peptidase_M61_N"/>
</dbReference>
<protein>
    <submittedName>
        <fullName evidence="3">M61 family metallopeptidase</fullName>
    </submittedName>
</protein>
<feature type="chain" id="PRO_5032603155" evidence="1">
    <location>
        <begin position="24"/>
        <end position="647"/>
    </location>
</feature>
<dbReference type="Pfam" id="PF00595">
    <property type="entry name" value="PDZ"/>
    <property type="match status" value="1"/>
</dbReference>
<gene>
    <name evidence="3" type="ORF">HZF05_14355</name>
</gene>
<sequence length="647" mass="70873">MFTSSRLALGAAPLALIAGAASAQMQPAGNSLPQPVTITDTIPAPKDLAYPGGTIKLSVDATDVTRGIFSVKEVIPVAEGGKLTLLLPKWLPGNHSPTGEISKIAGITFTVDGKAIPWVRDTVDVFAFHLDLPAGAKAVTATFQYLSPTKSDQGRVVMTPDMLSLQWDAVALYPAGYFVRQIPFSASVQYPKGWKSATALAPGLSGDSVTYPTVDFETLVDSPVIAGHNMVSHDLAPGVKLDIAADRPDQLVATPEQLAPHRALVAQAVKLFGVQHYDHYDFLFTLSDTLGGEGLEHHRSSEDGTGADYFTGWASKAPDRNLLAHEFTHSWDGKFRRPADLWTPDYRTPMQDTLLWVYEGQTQYWGYVLQARSGLGTKQEILDSLAATAAYYQNSPAKDWRSVEDTTNDPIIAQRRPKGWTSFQWSEDYYEAGKLVWLDADQLIREKTGGKKSLDDFARIFFGVRDRDWGVLPYTFQDVVDGLNKVMPYDWAGFLNERINQPGARFPLDWITRGGYKLVYQDTPTNWWLQREKGRKINDLSYSIGLTISTGDAKGQIGGVFWGSPAFQAGITVGSKLLAVNGRDYSKALLASAIAAAKGTNQPIHLLIKQADQYRDIALTWSGGLRYPTLVKTGKGETGLDKLLAPK</sequence>
<feature type="signal peptide" evidence="1">
    <location>
        <begin position="1"/>
        <end position="23"/>
    </location>
</feature>
<feature type="domain" description="PDZ" evidence="2">
    <location>
        <begin position="529"/>
        <end position="612"/>
    </location>
</feature>
<dbReference type="PIRSF" id="PIRSF016493">
    <property type="entry name" value="Glycyl_aminpptds"/>
    <property type="match status" value="1"/>
</dbReference>
<evidence type="ECO:0000256" key="1">
    <source>
        <dbReference type="SAM" id="SignalP"/>
    </source>
</evidence>
<accession>A0A838LAU7</accession>
<reference evidence="3 4" key="1">
    <citation type="submission" date="2020-07" db="EMBL/GenBank/DDBJ databases">
        <authorList>
            <person name="Sun Q."/>
        </authorList>
    </citation>
    <scope>NUCLEOTIDE SEQUENCE [LARGE SCALE GENOMIC DNA]</scope>
    <source>
        <strain evidence="3 4">CGMCC 1.13654</strain>
    </source>
</reference>
<dbReference type="SUPFAM" id="SSF50156">
    <property type="entry name" value="PDZ domain-like"/>
    <property type="match status" value="1"/>
</dbReference>
<dbReference type="RefSeq" id="WP_181638883.1">
    <property type="nucleotide sequence ID" value="NZ_JACEIB010000025.1"/>
</dbReference>
<evidence type="ECO:0000313" key="4">
    <source>
        <dbReference type="Proteomes" id="UP000570166"/>
    </source>
</evidence>
<organism evidence="3 4">
    <name type="scientific">Sphingomonas chungangi</name>
    <dbReference type="NCBI Taxonomy" id="2683589"/>
    <lineage>
        <taxon>Bacteria</taxon>
        <taxon>Pseudomonadati</taxon>
        <taxon>Pseudomonadota</taxon>
        <taxon>Alphaproteobacteria</taxon>
        <taxon>Sphingomonadales</taxon>
        <taxon>Sphingomonadaceae</taxon>
        <taxon>Sphingomonas</taxon>
    </lineage>
</organism>
<dbReference type="InterPro" id="IPR001478">
    <property type="entry name" value="PDZ"/>
</dbReference>
<dbReference type="Gene3D" id="2.30.42.10">
    <property type="match status" value="1"/>
</dbReference>
<dbReference type="Pfam" id="PF17899">
    <property type="entry name" value="Peptidase_M61_N"/>
    <property type="match status" value="1"/>
</dbReference>
<dbReference type="Pfam" id="PF05299">
    <property type="entry name" value="Peptidase_M61"/>
    <property type="match status" value="1"/>
</dbReference>
<dbReference type="Gene3D" id="2.60.40.3650">
    <property type="match status" value="1"/>
</dbReference>
<dbReference type="SMART" id="SM00228">
    <property type="entry name" value="PDZ"/>
    <property type="match status" value="1"/>
</dbReference>
<dbReference type="Gene3D" id="1.10.390.10">
    <property type="entry name" value="Neutral Protease Domain 2"/>
    <property type="match status" value="1"/>
</dbReference>
<keyword evidence="4" id="KW-1185">Reference proteome</keyword>
<proteinExistence type="predicted"/>
<dbReference type="PROSITE" id="PS50106">
    <property type="entry name" value="PDZ"/>
    <property type="match status" value="1"/>
</dbReference>
<evidence type="ECO:0000313" key="3">
    <source>
        <dbReference type="EMBL" id="MBA2935266.1"/>
    </source>
</evidence>
<dbReference type="InterPro" id="IPR027268">
    <property type="entry name" value="Peptidase_M4/M1_CTD_sf"/>
</dbReference>
<name>A0A838LAU7_9SPHN</name>
<evidence type="ECO:0000259" key="2">
    <source>
        <dbReference type="PROSITE" id="PS50106"/>
    </source>
</evidence>
<dbReference type="InterPro" id="IPR007963">
    <property type="entry name" value="Peptidase_M61_catalytic"/>
</dbReference>